<dbReference type="InterPro" id="IPR001128">
    <property type="entry name" value="Cyt_P450"/>
</dbReference>
<evidence type="ECO:0000256" key="3">
    <source>
        <dbReference type="ARBA" id="ARBA00022723"/>
    </source>
</evidence>
<dbReference type="GO" id="GO:0016705">
    <property type="term" value="F:oxidoreductase activity, acting on paired donors, with incorporation or reduction of molecular oxygen"/>
    <property type="evidence" value="ECO:0007669"/>
    <property type="project" value="InterPro"/>
</dbReference>
<dbReference type="GO" id="GO:0020037">
    <property type="term" value="F:heme binding"/>
    <property type="evidence" value="ECO:0007669"/>
    <property type="project" value="InterPro"/>
</dbReference>
<keyword evidence="9" id="KW-1185">Reference proteome</keyword>
<evidence type="ECO:0000256" key="5">
    <source>
        <dbReference type="ARBA" id="ARBA00023004"/>
    </source>
</evidence>
<name>A0A0D1Y1N2_EXOME</name>
<evidence type="ECO:0000256" key="4">
    <source>
        <dbReference type="ARBA" id="ARBA00023002"/>
    </source>
</evidence>
<keyword evidence="5 6" id="KW-0408">Iron</keyword>
<proteinExistence type="inferred from homology"/>
<dbReference type="PRINTS" id="PR00463">
    <property type="entry name" value="EP450I"/>
</dbReference>
<evidence type="ECO:0000256" key="6">
    <source>
        <dbReference type="PIRSR" id="PIRSR602401-1"/>
    </source>
</evidence>
<accession>A0A0D1Y1N2</accession>
<evidence type="ECO:0008006" key="10">
    <source>
        <dbReference type="Google" id="ProtNLM"/>
    </source>
</evidence>
<keyword evidence="7" id="KW-0503">Monooxygenase</keyword>
<dbReference type="PRINTS" id="PR00385">
    <property type="entry name" value="P450"/>
</dbReference>
<dbReference type="RefSeq" id="XP_016226015.1">
    <property type="nucleotide sequence ID" value="XM_016366497.1"/>
</dbReference>
<dbReference type="VEuPathDB" id="FungiDB:PV10_02208"/>
<dbReference type="PROSITE" id="PS00086">
    <property type="entry name" value="CYTOCHROME_P450"/>
    <property type="match status" value="1"/>
</dbReference>
<dbReference type="InterPro" id="IPR017972">
    <property type="entry name" value="Cyt_P450_CS"/>
</dbReference>
<dbReference type="GO" id="GO:0005506">
    <property type="term" value="F:iron ion binding"/>
    <property type="evidence" value="ECO:0007669"/>
    <property type="project" value="InterPro"/>
</dbReference>
<dbReference type="EMBL" id="KN847521">
    <property type="protein sequence ID" value="KIV94441.1"/>
    <property type="molecule type" value="Genomic_DNA"/>
</dbReference>
<dbReference type="GeneID" id="27320053"/>
<reference evidence="8 9" key="1">
    <citation type="submission" date="2015-01" db="EMBL/GenBank/DDBJ databases">
        <title>The Genome Sequence of Exophiala mesophila CBS40295.</title>
        <authorList>
            <consortium name="The Broad Institute Genomics Platform"/>
            <person name="Cuomo C."/>
            <person name="de Hoog S."/>
            <person name="Gorbushina A."/>
            <person name="Stielow B."/>
            <person name="Teixiera M."/>
            <person name="Abouelleil A."/>
            <person name="Chapman S.B."/>
            <person name="Priest M."/>
            <person name="Young S.K."/>
            <person name="Wortman J."/>
            <person name="Nusbaum C."/>
            <person name="Birren B."/>
        </authorList>
    </citation>
    <scope>NUCLEOTIDE SEQUENCE [LARGE SCALE GENOMIC DNA]</scope>
    <source>
        <strain evidence="8 9">CBS 40295</strain>
    </source>
</reference>
<dbReference type="PANTHER" id="PTHR24305:SF166">
    <property type="entry name" value="CYTOCHROME P450 12A4, MITOCHONDRIAL-RELATED"/>
    <property type="match status" value="1"/>
</dbReference>
<dbReference type="OrthoDB" id="1470350at2759"/>
<dbReference type="SUPFAM" id="SSF48264">
    <property type="entry name" value="Cytochrome P450"/>
    <property type="match status" value="1"/>
</dbReference>
<comment type="cofactor">
    <cofactor evidence="1 6">
        <name>heme</name>
        <dbReference type="ChEBI" id="CHEBI:30413"/>
    </cofactor>
</comment>
<gene>
    <name evidence="8" type="ORF">PV10_02208</name>
</gene>
<keyword evidence="3 6" id="KW-0479">Metal-binding</keyword>
<evidence type="ECO:0000313" key="8">
    <source>
        <dbReference type="EMBL" id="KIV94441.1"/>
    </source>
</evidence>
<dbReference type="Gene3D" id="1.10.630.10">
    <property type="entry name" value="Cytochrome P450"/>
    <property type="match status" value="1"/>
</dbReference>
<dbReference type="InterPro" id="IPR002401">
    <property type="entry name" value="Cyt_P450_E_grp-I"/>
</dbReference>
<dbReference type="HOGENOM" id="CLU_001570_14_0_1"/>
<keyword evidence="6 7" id="KW-0349">Heme</keyword>
<dbReference type="Pfam" id="PF00067">
    <property type="entry name" value="p450"/>
    <property type="match status" value="1"/>
</dbReference>
<dbReference type="GO" id="GO:0004497">
    <property type="term" value="F:monooxygenase activity"/>
    <property type="evidence" value="ECO:0007669"/>
    <property type="project" value="UniProtKB-KW"/>
</dbReference>
<evidence type="ECO:0000256" key="2">
    <source>
        <dbReference type="ARBA" id="ARBA00010617"/>
    </source>
</evidence>
<dbReference type="Proteomes" id="UP000054302">
    <property type="component" value="Unassembled WGS sequence"/>
</dbReference>
<dbReference type="OMA" id="LVYLFWE"/>
<keyword evidence="4 7" id="KW-0560">Oxidoreductase</keyword>
<evidence type="ECO:0000256" key="7">
    <source>
        <dbReference type="RuleBase" id="RU000461"/>
    </source>
</evidence>
<dbReference type="STRING" id="212818.A0A0D1Y1N2"/>
<dbReference type="PANTHER" id="PTHR24305">
    <property type="entry name" value="CYTOCHROME P450"/>
    <property type="match status" value="1"/>
</dbReference>
<feature type="binding site" description="axial binding residue" evidence="6">
    <location>
        <position position="435"/>
    </location>
    <ligand>
        <name>heme</name>
        <dbReference type="ChEBI" id="CHEBI:30413"/>
    </ligand>
    <ligandPart>
        <name>Fe</name>
        <dbReference type="ChEBI" id="CHEBI:18248"/>
    </ligandPart>
</feature>
<evidence type="ECO:0000313" key="9">
    <source>
        <dbReference type="Proteomes" id="UP000054302"/>
    </source>
</evidence>
<protein>
    <recommendedName>
        <fullName evidence="10">Cytochrome P450</fullName>
    </recommendedName>
</protein>
<dbReference type="InterPro" id="IPR036396">
    <property type="entry name" value="Cyt_P450_sf"/>
</dbReference>
<dbReference type="InterPro" id="IPR050121">
    <property type="entry name" value="Cytochrome_P450_monoxygenase"/>
</dbReference>
<comment type="similarity">
    <text evidence="2 7">Belongs to the cytochrome P450 family.</text>
</comment>
<organism evidence="8 9">
    <name type="scientific">Exophiala mesophila</name>
    <name type="common">Black yeast-like fungus</name>
    <dbReference type="NCBI Taxonomy" id="212818"/>
    <lineage>
        <taxon>Eukaryota</taxon>
        <taxon>Fungi</taxon>
        <taxon>Dikarya</taxon>
        <taxon>Ascomycota</taxon>
        <taxon>Pezizomycotina</taxon>
        <taxon>Eurotiomycetes</taxon>
        <taxon>Chaetothyriomycetidae</taxon>
        <taxon>Chaetothyriales</taxon>
        <taxon>Herpotrichiellaceae</taxon>
        <taxon>Exophiala</taxon>
    </lineage>
</organism>
<evidence type="ECO:0000256" key="1">
    <source>
        <dbReference type="ARBA" id="ARBA00001971"/>
    </source>
</evidence>
<dbReference type="AlphaFoldDB" id="A0A0D1Y1N2"/>
<sequence length="494" mass="56330">MINMMDNYLIAGSCLLVGWFMWQAIWNVFLSPLRHIPGPLLAKITGQWLIFVDMAGDRTQTIHELHKRYGPAVRIGPNEVSYADVETVKEIYSQQTEFMKAPVYEDFTIGAITMFSMRNKTEHSQRRRLLSHAFSTANLSNTEPLIMEHIQKVVNRIDGCIGKEINMLLLFRKLSFDIIGELFLGRSFGGLDNDSTPPFLVDMDKTFIVAGIKSNFWPIYQVVRWLPLPAVKHFLKSTDRLRQYGKTAFETYVAQHGRDSGRKDLLTKILSPKGRDETLTDFQVYSEIGNLVFAGTDTTSTTLTYLFWELTRRPEWQLRLHKELSAQSEWVNGIPSYNQVKDLPILEAVIAEALRLHPAAPASLVRETPQGGRVLNGVLIPEKTVVSAQCYTTQRDPVVFPNPDAYLPERWMELGEMSNEMKVLFMPFSTGPRACLGKNLAMMELKMITATLLRRFRVKSPSTTTEESMSMKDHFLVIPKGGKCDLIFECYEKV</sequence>